<dbReference type="SUPFAM" id="SSF54534">
    <property type="entry name" value="FKBP-like"/>
    <property type="match status" value="1"/>
</dbReference>
<dbReference type="FunFam" id="3.10.50.40:FF:000001">
    <property type="entry name" value="Trigger factor"/>
    <property type="match status" value="1"/>
</dbReference>
<evidence type="ECO:0000256" key="5">
    <source>
        <dbReference type="ARBA" id="ARBA00022618"/>
    </source>
</evidence>
<evidence type="ECO:0000256" key="12">
    <source>
        <dbReference type="HAMAP-Rule" id="MF_00303"/>
    </source>
</evidence>
<evidence type="ECO:0000256" key="14">
    <source>
        <dbReference type="RuleBase" id="RU003914"/>
    </source>
</evidence>
<comment type="subcellular location">
    <subcellularLocation>
        <location evidence="12">Cytoplasm</location>
    </subcellularLocation>
    <text evidence="12">About half TF is bound to the ribosome near the polypeptide exit tunnel while the other half is free in the cytoplasm.</text>
</comment>
<dbReference type="GO" id="GO:0044183">
    <property type="term" value="F:protein folding chaperone"/>
    <property type="evidence" value="ECO:0007669"/>
    <property type="project" value="TreeGrafter"/>
</dbReference>
<comment type="domain">
    <text evidence="12">Consists of 3 domains; the N-terminus binds the ribosome, the middle domain has PPIase activity, while the C-terminus has intrinsic chaperone activity on its own.</text>
</comment>
<feature type="coiled-coil region" evidence="15">
    <location>
        <begin position="361"/>
        <end position="388"/>
    </location>
</feature>
<evidence type="ECO:0000256" key="6">
    <source>
        <dbReference type="ARBA" id="ARBA00023110"/>
    </source>
</evidence>
<feature type="domain" description="PPIase FKBP-type" evidence="17">
    <location>
        <begin position="163"/>
        <end position="223"/>
    </location>
</feature>
<dbReference type="GO" id="GO:0043335">
    <property type="term" value="P:protein unfolding"/>
    <property type="evidence" value="ECO:0007669"/>
    <property type="project" value="TreeGrafter"/>
</dbReference>
<keyword evidence="7 12" id="KW-0143">Chaperone</keyword>
<feature type="region of interest" description="Disordered" evidence="16">
    <location>
        <begin position="425"/>
        <end position="448"/>
    </location>
</feature>
<dbReference type="Gene3D" id="3.30.70.1050">
    <property type="entry name" value="Trigger factor ribosome-binding domain"/>
    <property type="match status" value="1"/>
</dbReference>
<dbReference type="GO" id="GO:0051083">
    <property type="term" value="P:'de novo' cotranslational protein folding"/>
    <property type="evidence" value="ECO:0007669"/>
    <property type="project" value="TreeGrafter"/>
</dbReference>
<dbReference type="InterPro" id="IPR046357">
    <property type="entry name" value="PPIase_dom_sf"/>
</dbReference>
<keyword evidence="12" id="KW-0963">Cytoplasm</keyword>
<gene>
    <name evidence="12 18" type="primary">tig</name>
    <name evidence="18" type="ORF">AULFYP135_00902</name>
</gene>
<proteinExistence type="inferred from homology"/>
<dbReference type="InterPro" id="IPR008880">
    <property type="entry name" value="Trigger_fac_C"/>
</dbReference>
<evidence type="ECO:0000256" key="2">
    <source>
        <dbReference type="ARBA" id="ARBA00005464"/>
    </source>
</evidence>
<dbReference type="SUPFAM" id="SSF102735">
    <property type="entry name" value="Trigger factor ribosome-binding domain"/>
    <property type="match status" value="1"/>
</dbReference>
<dbReference type="InterPro" id="IPR001179">
    <property type="entry name" value="PPIase_FKBP_dom"/>
</dbReference>
<sequence length="448" mass="50111">MSLTASKKIDTNLMELEISVPAEEFKAAVDRSYRKNAPSITIPGFRKGKAPRHMIEKMYGEGVFFEDAVNELYPSAYEAAAKEAGITPVDRADIEILEVGKDGFSFKATVTVKPEVEVEGYKGIEAEKVEYTVTDEDVDAEIAKLQKRAGTTISVEDRPAQMGDNVVFDFEGFIDGVAFEGGKGEEFPLTLGSNQFIPGFEEQIAGHAIGEDFDVNVSFPENYHVDELKGKPAVFKCKIHQIKAVELPELDDEFAKDVSEFETLEALKADLKSKLQEKKDLEANDEFENKLVDAVIAGMKADIPACMYERKIDEMVQDFAYRLQMQGLNLETYMQYTGSTVESFRETFKEQAEHQVKVRLALEKIAELENLTATEEDLEEQFKKAAEVYGMELEKIKELLPADEISKDIAVNKAIDFVRENAVAPKAKKKTTRKSTAKKAKVEEEAAE</sequence>
<dbReference type="Pfam" id="PF05698">
    <property type="entry name" value="Trigger_C"/>
    <property type="match status" value="1"/>
</dbReference>
<dbReference type="PANTHER" id="PTHR30560">
    <property type="entry name" value="TRIGGER FACTOR CHAPERONE AND PEPTIDYL-PROLYL CIS/TRANS ISOMERASE"/>
    <property type="match status" value="1"/>
</dbReference>
<evidence type="ECO:0000259" key="17">
    <source>
        <dbReference type="PROSITE" id="PS50059"/>
    </source>
</evidence>
<dbReference type="GO" id="GO:0005737">
    <property type="term" value="C:cytoplasm"/>
    <property type="evidence" value="ECO:0007669"/>
    <property type="project" value="UniProtKB-SubCell"/>
</dbReference>
<keyword evidence="9 12" id="KW-0131">Cell cycle</keyword>
<protein>
    <recommendedName>
        <fullName evidence="4 12">Trigger factor</fullName>
        <shortName evidence="12">TF</shortName>
        <ecNumber evidence="3 12">5.2.1.8</ecNumber>
    </recommendedName>
    <alternativeName>
        <fullName evidence="11 12">PPIase</fullName>
    </alternativeName>
</protein>
<evidence type="ECO:0000256" key="8">
    <source>
        <dbReference type="ARBA" id="ARBA00023235"/>
    </source>
</evidence>
<dbReference type="Pfam" id="PF05697">
    <property type="entry name" value="Trigger_N"/>
    <property type="match status" value="1"/>
</dbReference>
<dbReference type="EC" id="5.2.1.8" evidence="3 12"/>
<evidence type="ECO:0000256" key="16">
    <source>
        <dbReference type="SAM" id="MobiDB-lite"/>
    </source>
</evidence>
<dbReference type="Pfam" id="PF00254">
    <property type="entry name" value="FKBP_C"/>
    <property type="match status" value="1"/>
</dbReference>
<dbReference type="PROSITE" id="PS50059">
    <property type="entry name" value="FKBP_PPIASE"/>
    <property type="match status" value="1"/>
</dbReference>
<dbReference type="GO" id="GO:0003755">
    <property type="term" value="F:peptidyl-prolyl cis-trans isomerase activity"/>
    <property type="evidence" value="ECO:0007669"/>
    <property type="project" value="UniProtKB-UniRule"/>
</dbReference>
<keyword evidence="5 12" id="KW-0132">Cell division</keyword>
<comment type="catalytic activity">
    <reaction evidence="1 12 13">
        <text>[protein]-peptidylproline (omega=180) = [protein]-peptidylproline (omega=0)</text>
        <dbReference type="Rhea" id="RHEA:16237"/>
        <dbReference type="Rhea" id="RHEA-COMP:10747"/>
        <dbReference type="Rhea" id="RHEA-COMP:10748"/>
        <dbReference type="ChEBI" id="CHEBI:83833"/>
        <dbReference type="ChEBI" id="CHEBI:83834"/>
        <dbReference type="EC" id="5.2.1.8"/>
    </reaction>
</comment>
<evidence type="ECO:0000256" key="10">
    <source>
        <dbReference type="ARBA" id="ARBA00024849"/>
    </source>
</evidence>
<dbReference type="Gene3D" id="1.10.3120.10">
    <property type="entry name" value="Trigger factor, C-terminal domain"/>
    <property type="match status" value="1"/>
</dbReference>
<dbReference type="InterPro" id="IPR036611">
    <property type="entry name" value="Trigger_fac_ribosome-bd_sf"/>
</dbReference>
<evidence type="ECO:0000256" key="11">
    <source>
        <dbReference type="ARBA" id="ARBA00029986"/>
    </source>
</evidence>
<reference evidence="18" key="1">
    <citation type="submission" date="2019-11" db="EMBL/GenBank/DDBJ databases">
        <authorList>
            <person name="Feng L."/>
        </authorList>
    </citation>
    <scope>NUCLEOTIDE SEQUENCE</scope>
    <source>
        <strain evidence="18">AundefinedLFYP135</strain>
    </source>
</reference>
<dbReference type="Gene3D" id="3.10.50.40">
    <property type="match status" value="1"/>
</dbReference>
<feature type="compositionally biased region" description="Basic residues" evidence="16">
    <location>
        <begin position="426"/>
        <end position="439"/>
    </location>
</feature>
<dbReference type="GO" id="GO:0015031">
    <property type="term" value="P:protein transport"/>
    <property type="evidence" value="ECO:0007669"/>
    <property type="project" value="UniProtKB-UniRule"/>
</dbReference>
<dbReference type="InterPro" id="IPR008881">
    <property type="entry name" value="Trigger_fac_ribosome-bd_bac"/>
</dbReference>
<evidence type="ECO:0000313" key="18">
    <source>
        <dbReference type="EMBL" id="VYS91613.1"/>
    </source>
</evidence>
<dbReference type="InterPro" id="IPR005215">
    <property type="entry name" value="Trig_fac"/>
</dbReference>
<evidence type="ECO:0000256" key="13">
    <source>
        <dbReference type="PROSITE-ProRule" id="PRU00277"/>
    </source>
</evidence>
<evidence type="ECO:0000256" key="7">
    <source>
        <dbReference type="ARBA" id="ARBA00023186"/>
    </source>
</evidence>
<dbReference type="HAMAP" id="MF_00303">
    <property type="entry name" value="Trigger_factor_Tig"/>
    <property type="match status" value="1"/>
</dbReference>
<dbReference type="GO" id="GO:0051301">
    <property type="term" value="P:cell division"/>
    <property type="evidence" value="ECO:0007669"/>
    <property type="project" value="UniProtKB-KW"/>
</dbReference>
<dbReference type="NCBIfam" id="TIGR00115">
    <property type="entry name" value="tig"/>
    <property type="match status" value="1"/>
</dbReference>
<keyword evidence="6 12" id="KW-0697">Rotamase</keyword>
<evidence type="ECO:0000256" key="9">
    <source>
        <dbReference type="ARBA" id="ARBA00023306"/>
    </source>
</evidence>
<dbReference type="PIRSF" id="PIRSF003095">
    <property type="entry name" value="Trigger_factor"/>
    <property type="match status" value="1"/>
</dbReference>
<dbReference type="GO" id="GO:0043022">
    <property type="term" value="F:ribosome binding"/>
    <property type="evidence" value="ECO:0007669"/>
    <property type="project" value="TreeGrafter"/>
</dbReference>
<evidence type="ECO:0000256" key="4">
    <source>
        <dbReference type="ARBA" id="ARBA00016902"/>
    </source>
</evidence>
<dbReference type="InterPro" id="IPR027304">
    <property type="entry name" value="Trigger_fact/SurA_dom_sf"/>
</dbReference>
<dbReference type="InterPro" id="IPR037041">
    <property type="entry name" value="Trigger_fac_C_sf"/>
</dbReference>
<evidence type="ECO:0000256" key="3">
    <source>
        <dbReference type="ARBA" id="ARBA00013194"/>
    </source>
</evidence>
<dbReference type="EMBL" id="CACRSL010000003">
    <property type="protein sequence ID" value="VYS91613.1"/>
    <property type="molecule type" value="Genomic_DNA"/>
</dbReference>
<evidence type="ECO:0000256" key="1">
    <source>
        <dbReference type="ARBA" id="ARBA00000971"/>
    </source>
</evidence>
<name>A0A6N2SDB4_9FIRM</name>
<comment type="function">
    <text evidence="10 12">Involved in protein export. Acts as a chaperone by maintaining the newly synthesized protein in an open conformation. Functions as a peptidyl-prolyl cis-trans isomerase.</text>
</comment>
<comment type="similarity">
    <text evidence="2 12 14">Belongs to the FKBP-type PPIase family. Tig subfamily.</text>
</comment>
<accession>A0A6N2SDB4</accession>
<evidence type="ECO:0000256" key="15">
    <source>
        <dbReference type="SAM" id="Coils"/>
    </source>
</evidence>
<organism evidence="18">
    <name type="scientific">uncultured Anaerotruncus sp</name>
    <dbReference type="NCBI Taxonomy" id="905011"/>
    <lineage>
        <taxon>Bacteria</taxon>
        <taxon>Bacillati</taxon>
        <taxon>Bacillota</taxon>
        <taxon>Clostridia</taxon>
        <taxon>Eubacteriales</taxon>
        <taxon>Oscillospiraceae</taxon>
        <taxon>Anaerotruncus</taxon>
        <taxon>environmental samples</taxon>
    </lineage>
</organism>
<dbReference type="SUPFAM" id="SSF109998">
    <property type="entry name" value="Triger factor/SurA peptide-binding domain-like"/>
    <property type="match status" value="1"/>
</dbReference>
<keyword evidence="8 12" id="KW-0413">Isomerase</keyword>
<keyword evidence="15" id="KW-0175">Coiled coil</keyword>
<dbReference type="PANTHER" id="PTHR30560:SF3">
    <property type="entry name" value="TRIGGER FACTOR-LIKE PROTEIN TIG, CHLOROPLASTIC"/>
    <property type="match status" value="1"/>
</dbReference>
<dbReference type="AlphaFoldDB" id="A0A6N2SDB4"/>